<reference evidence="3" key="1">
    <citation type="submission" date="2019-04" db="EMBL/GenBank/DDBJ databases">
        <title>Draft genome sequence of Pseudonocardiaceae bacterium SL3-2-4.</title>
        <authorList>
            <person name="Ningsih F."/>
            <person name="Yokota A."/>
            <person name="Sakai Y."/>
            <person name="Nanatani K."/>
            <person name="Yabe S."/>
            <person name="Oetari A."/>
            <person name="Sjamsuridzal W."/>
        </authorList>
    </citation>
    <scope>NUCLEOTIDE SEQUENCE [LARGE SCALE GENOMIC DNA]</scope>
    <source>
        <strain evidence="3">SL3-2-4</strain>
    </source>
</reference>
<evidence type="ECO:0000256" key="1">
    <source>
        <dbReference type="SAM" id="MobiDB-lite"/>
    </source>
</evidence>
<evidence type="ECO:0000313" key="3">
    <source>
        <dbReference type="Proteomes" id="UP000298860"/>
    </source>
</evidence>
<gene>
    <name evidence="2" type="ORF">GTS_03650</name>
</gene>
<dbReference type="Proteomes" id="UP000298860">
    <property type="component" value="Unassembled WGS sequence"/>
</dbReference>
<organism evidence="2 3">
    <name type="scientific">Gandjariella thermophila</name>
    <dbReference type="NCBI Taxonomy" id="1931992"/>
    <lineage>
        <taxon>Bacteria</taxon>
        <taxon>Bacillati</taxon>
        <taxon>Actinomycetota</taxon>
        <taxon>Actinomycetes</taxon>
        <taxon>Pseudonocardiales</taxon>
        <taxon>Pseudonocardiaceae</taxon>
        <taxon>Gandjariella</taxon>
    </lineage>
</organism>
<feature type="compositionally biased region" description="Basic and acidic residues" evidence="1">
    <location>
        <begin position="1"/>
        <end position="12"/>
    </location>
</feature>
<feature type="region of interest" description="Disordered" evidence="1">
    <location>
        <begin position="1"/>
        <end position="30"/>
    </location>
</feature>
<sequence>MRWHRAEVREAGRAGSDAAPRRAVSQSGRRGFQNRFSHPCFYCELPVLLTVEPDHPGYGVVEYVIGVTSARRGGIPELQILHRFCREALGSQTNRCPMRHGLAVRRAHLGWATEQYEAGMRPQTYDRLGLRTRRPRTAGLYRRYRQILKMRYASAACRYYTGSPESWQPSRPEGTPSHHVEGSC</sequence>
<name>A0A4D4J0X4_9PSEU</name>
<evidence type="ECO:0000313" key="2">
    <source>
        <dbReference type="EMBL" id="GDY28732.1"/>
    </source>
</evidence>
<accession>A0A4D4J0X4</accession>
<dbReference type="EMBL" id="BJFL01000001">
    <property type="protein sequence ID" value="GDY28732.1"/>
    <property type="molecule type" value="Genomic_DNA"/>
</dbReference>
<proteinExistence type="predicted"/>
<feature type="region of interest" description="Disordered" evidence="1">
    <location>
        <begin position="162"/>
        <end position="184"/>
    </location>
</feature>
<protein>
    <submittedName>
        <fullName evidence="2">Uncharacterized protein</fullName>
    </submittedName>
</protein>
<keyword evidence="3" id="KW-1185">Reference proteome</keyword>
<comment type="caution">
    <text evidence="2">The sequence shown here is derived from an EMBL/GenBank/DDBJ whole genome shotgun (WGS) entry which is preliminary data.</text>
</comment>
<dbReference type="AlphaFoldDB" id="A0A4D4J0X4"/>